<organism evidence="2 3">
    <name type="scientific">Nephila pilipes</name>
    <name type="common">Giant wood spider</name>
    <name type="synonym">Nephila maculata</name>
    <dbReference type="NCBI Taxonomy" id="299642"/>
    <lineage>
        <taxon>Eukaryota</taxon>
        <taxon>Metazoa</taxon>
        <taxon>Ecdysozoa</taxon>
        <taxon>Arthropoda</taxon>
        <taxon>Chelicerata</taxon>
        <taxon>Arachnida</taxon>
        <taxon>Araneae</taxon>
        <taxon>Araneomorphae</taxon>
        <taxon>Entelegynae</taxon>
        <taxon>Araneoidea</taxon>
        <taxon>Nephilidae</taxon>
        <taxon>Nephila</taxon>
    </lineage>
</organism>
<dbReference type="AlphaFoldDB" id="A0A8X6MS65"/>
<gene>
    <name evidence="2" type="ORF">NPIL_275131</name>
</gene>
<keyword evidence="1" id="KW-0812">Transmembrane</keyword>
<name>A0A8X6MS65_NEPPI</name>
<feature type="transmembrane region" description="Helical" evidence="1">
    <location>
        <begin position="7"/>
        <end position="25"/>
    </location>
</feature>
<reference evidence="2" key="1">
    <citation type="submission" date="2020-08" db="EMBL/GenBank/DDBJ databases">
        <title>Multicomponent nature underlies the extraordinary mechanical properties of spider dragline silk.</title>
        <authorList>
            <person name="Kono N."/>
            <person name="Nakamura H."/>
            <person name="Mori M."/>
            <person name="Yoshida Y."/>
            <person name="Ohtoshi R."/>
            <person name="Malay A.D."/>
            <person name="Moran D.A.P."/>
            <person name="Tomita M."/>
            <person name="Numata K."/>
            <person name="Arakawa K."/>
        </authorList>
    </citation>
    <scope>NUCLEOTIDE SEQUENCE</scope>
</reference>
<evidence type="ECO:0000313" key="2">
    <source>
        <dbReference type="EMBL" id="GFS75119.1"/>
    </source>
</evidence>
<evidence type="ECO:0000256" key="1">
    <source>
        <dbReference type="SAM" id="Phobius"/>
    </source>
</evidence>
<keyword evidence="1" id="KW-0472">Membrane</keyword>
<dbReference type="EMBL" id="BMAW01096537">
    <property type="protein sequence ID" value="GFS75119.1"/>
    <property type="molecule type" value="Genomic_DNA"/>
</dbReference>
<sequence>MEEEKRISWRMGLYTILIVGVFMILKRMPTFLKILKKTVFLQRCTIPSFNCSNLFFYISGLLSVYRQSRPDVPAFCCKF</sequence>
<proteinExistence type="predicted"/>
<dbReference type="Proteomes" id="UP000887013">
    <property type="component" value="Unassembled WGS sequence"/>
</dbReference>
<keyword evidence="3" id="KW-1185">Reference proteome</keyword>
<comment type="caution">
    <text evidence="2">The sequence shown here is derived from an EMBL/GenBank/DDBJ whole genome shotgun (WGS) entry which is preliminary data.</text>
</comment>
<evidence type="ECO:0000313" key="3">
    <source>
        <dbReference type="Proteomes" id="UP000887013"/>
    </source>
</evidence>
<protein>
    <submittedName>
        <fullName evidence="2">Uncharacterized protein</fullName>
    </submittedName>
</protein>
<accession>A0A8X6MS65</accession>
<feature type="transmembrane region" description="Helical" evidence="1">
    <location>
        <begin position="45"/>
        <end position="65"/>
    </location>
</feature>
<keyword evidence="1" id="KW-1133">Transmembrane helix</keyword>